<feature type="domain" description="RecF/RecN/SMC N-terminal" evidence="14">
    <location>
        <begin position="66"/>
        <end position="1087"/>
    </location>
</feature>
<keyword evidence="4" id="KW-0158">Chromosome</keyword>
<evidence type="ECO:0000256" key="13">
    <source>
        <dbReference type="SAM" id="MobiDB-lite"/>
    </source>
</evidence>
<dbReference type="GO" id="GO:0005524">
    <property type="term" value="F:ATP binding"/>
    <property type="evidence" value="ECO:0007669"/>
    <property type="project" value="UniProtKB-KW"/>
</dbReference>
<evidence type="ECO:0000256" key="4">
    <source>
        <dbReference type="ARBA" id="ARBA00022454"/>
    </source>
</evidence>
<dbReference type="PANTHER" id="PTHR19306:SF6">
    <property type="entry name" value="STRUCTURAL MAINTENANCE OF CHROMOSOMES PROTEIN 6"/>
    <property type="match status" value="1"/>
</dbReference>
<keyword evidence="8 12" id="KW-0175">Coiled coil</keyword>
<evidence type="ECO:0000256" key="1">
    <source>
        <dbReference type="ARBA" id="ARBA00004123"/>
    </source>
</evidence>
<keyword evidence="7" id="KW-0067">ATP-binding</keyword>
<feature type="compositionally biased region" description="Acidic residues" evidence="13">
    <location>
        <begin position="29"/>
        <end position="40"/>
    </location>
</feature>
<evidence type="ECO:0000256" key="8">
    <source>
        <dbReference type="ARBA" id="ARBA00023054"/>
    </source>
</evidence>
<sequence>MQKRVWSAKEVATPEVEGKRYKSHVASSEDSEDDDENEDTDVIESSIADPLGLQLLSEHKPVVGIIQQITLNNFMCHNHLEVVPGSHVNFVVGRNGSGKSAIVTALVVGLGGKASVTSRGTSIKNFIKSGKRTAFIEVILNNRGRDSFKHHIYGDKIIVRRKFSIDGGSTYAICTASGQHVCARHEELQRIKDHLNIQVDNPVVILNQDTSRNFLNSRSAGDKFKFFMKATQLEQMNSDYDKVKANKNETKQLMVVKEQVLPEMKKEVKVWENKFKNLMALSGLKDKIKSLKEELAWSLVAEKERGLKPLEKNCQSEEAALPRYIQKLEQAKGKQEEWQEQQRDLEQRLMACANDVQELEPLLQQKKKEMQQAKELIVPINNKLKAFDKELHVAQQERKQCHDRILELKTLASHDYEAERQQRLDQIKQLKGKLEKIESEKKVMGHDMEQYRSAVAKSKSELLNLDGQLKMKQTKLRDVRSTCHRLEAAKSDRLQRFGEWMPGIIKSIESKKSQFHKMPKGPLGACFDLVDHKWALAVESCLKSLVSSFVCHDHHDEMILEDIFKRDQRSRNSRPTIITSQFVNEVYDVSRYRVRSATYPCLLDVIRCDDPVIVNTLIDQRGVENVVLIENSDEARAVMLRDPPEKAKECFTVSGDQLYSLPTFRYYSSDKTIVRYLMADVNDQIRDLLKEEKQLEEEIRIMNRKHDECQKEIARNQQEEKKCLTQLNKMTENTSRLTFEITELQTVEDPSPVDVTTLEEEVEAYNQKIEDMKTKREALLLDKKKADENLKVANENYTRLEASLREKSDNAIPLKEEISQAQAELGQARDTVKHYASKLKEQEQKIQELKQKLESYKKEVDEDRMKASEYCEPVNTKRTPNSIEREITETKRRIDEEEVQQGNEELITTTYKQKREALERVIKEVNQLNKYIKKLEEVLAKRDIAYQKMRKLIANRAKYFFLIQMSQRSFTGTMNFDFNKETLEICVNTTQETKAAKANSGLEKKDLKSLSGGERSFSTVCFILSLWETMDAPFRCLDEFDVFMDMVNRRISMDMMMSAADMHKNKQFIFLTPQDMSSVRKISNVKIFRMQDPERNKNEKIQSGTPSSP</sequence>
<evidence type="ECO:0000256" key="10">
    <source>
        <dbReference type="ARBA" id="ARBA00023204"/>
    </source>
</evidence>
<keyword evidence="6" id="KW-0227">DNA damage</keyword>
<evidence type="ECO:0000256" key="7">
    <source>
        <dbReference type="ARBA" id="ARBA00022840"/>
    </source>
</evidence>
<evidence type="ECO:0000256" key="9">
    <source>
        <dbReference type="ARBA" id="ARBA00023172"/>
    </source>
</evidence>
<reference evidence="15 16" key="1">
    <citation type="submission" date="2024-04" db="EMBL/GenBank/DDBJ databases">
        <authorList>
            <consortium name="Genoscope - CEA"/>
            <person name="William W."/>
        </authorList>
    </citation>
    <scope>NUCLEOTIDE SEQUENCE [LARGE SCALE GENOMIC DNA]</scope>
</reference>
<dbReference type="InterPro" id="IPR027417">
    <property type="entry name" value="P-loop_NTPase"/>
</dbReference>
<dbReference type="GO" id="GO:0000724">
    <property type="term" value="P:double-strand break repair via homologous recombination"/>
    <property type="evidence" value="ECO:0007669"/>
    <property type="project" value="TreeGrafter"/>
</dbReference>
<dbReference type="EMBL" id="CAXITT010001157">
    <property type="protein sequence ID" value="CAL1548056.1"/>
    <property type="molecule type" value="Genomic_DNA"/>
</dbReference>
<evidence type="ECO:0000256" key="2">
    <source>
        <dbReference type="ARBA" id="ARBA00004286"/>
    </source>
</evidence>
<dbReference type="Proteomes" id="UP001497497">
    <property type="component" value="Unassembled WGS sequence"/>
</dbReference>
<dbReference type="PANTHER" id="PTHR19306">
    <property type="entry name" value="STRUCTURAL MAINTENANCE OF CHROMOSOMES 5,6 SMC5, SMC6"/>
    <property type="match status" value="1"/>
</dbReference>
<feature type="coiled-coil region" evidence="12">
    <location>
        <begin position="911"/>
        <end position="938"/>
    </location>
</feature>
<comment type="caution">
    <text evidence="15">The sequence shown here is derived from an EMBL/GenBank/DDBJ whole genome shotgun (WGS) entry which is preliminary data.</text>
</comment>
<protein>
    <recommendedName>
        <fullName evidence="14">RecF/RecN/SMC N-terminal domain-containing protein</fullName>
    </recommendedName>
</protein>
<feature type="coiled-coil region" evidence="12">
    <location>
        <begin position="321"/>
        <end position="376"/>
    </location>
</feature>
<proteinExistence type="inferred from homology"/>
<keyword evidence="9" id="KW-0233">DNA recombination</keyword>
<dbReference type="GO" id="GO:0035861">
    <property type="term" value="C:site of double-strand break"/>
    <property type="evidence" value="ECO:0007669"/>
    <property type="project" value="TreeGrafter"/>
</dbReference>
<dbReference type="Gene3D" id="3.40.50.300">
    <property type="entry name" value="P-loop containing nucleotide triphosphate hydrolases"/>
    <property type="match status" value="2"/>
</dbReference>
<evidence type="ECO:0000259" key="14">
    <source>
        <dbReference type="Pfam" id="PF02463"/>
    </source>
</evidence>
<name>A0AAV2ILM0_LYMST</name>
<keyword evidence="11" id="KW-0539">Nucleus</keyword>
<comment type="similarity">
    <text evidence="3">Belongs to the SMC family. SMC6 subfamily.</text>
</comment>
<dbReference type="SUPFAM" id="SSF52540">
    <property type="entry name" value="P-loop containing nucleoside triphosphate hydrolases"/>
    <property type="match status" value="1"/>
</dbReference>
<dbReference type="InterPro" id="IPR003395">
    <property type="entry name" value="RecF/RecN/SMC_N"/>
</dbReference>
<keyword evidence="16" id="KW-1185">Reference proteome</keyword>
<evidence type="ECO:0000256" key="3">
    <source>
        <dbReference type="ARBA" id="ARBA00006793"/>
    </source>
</evidence>
<keyword evidence="5" id="KW-0547">Nucleotide-binding</keyword>
<dbReference type="GO" id="GO:0003684">
    <property type="term" value="F:damaged DNA binding"/>
    <property type="evidence" value="ECO:0007669"/>
    <property type="project" value="TreeGrafter"/>
</dbReference>
<evidence type="ECO:0000256" key="12">
    <source>
        <dbReference type="SAM" id="Coils"/>
    </source>
</evidence>
<evidence type="ECO:0000313" key="15">
    <source>
        <dbReference type="EMBL" id="CAL1548056.1"/>
    </source>
</evidence>
<dbReference type="AlphaFoldDB" id="A0AAV2ILM0"/>
<dbReference type="Pfam" id="PF02463">
    <property type="entry name" value="SMC_N"/>
    <property type="match status" value="1"/>
</dbReference>
<feature type="coiled-coil region" evidence="12">
    <location>
        <begin position="678"/>
        <end position="866"/>
    </location>
</feature>
<comment type="subcellular location">
    <subcellularLocation>
        <location evidence="2">Chromosome</location>
    </subcellularLocation>
    <subcellularLocation>
        <location evidence="1">Nucleus</location>
    </subcellularLocation>
</comment>
<keyword evidence="10" id="KW-0234">DNA repair</keyword>
<dbReference type="GO" id="GO:0003697">
    <property type="term" value="F:single-stranded DNA binding"/>
    <property type="evidence" value="ECO:0007669"/>
    <property type="project" value="TreeGrafter"/>
</dbReference>
<accession>A0AAV2ILM0</accession>
<feature type="region of interest" description="Disordered" evidence="13">
    <location>
        <begin position="1"/>
        <end position="40"/>
    </location>
</feature>
<evidence type="ECO:0000256" key="5">
    <source>
        <dbReference type="ARBA" id="ARBA00022741"/>
    </source>
</evidence>
<feature type="coiled-coil region" evidence="12">
    <location>
        <begin position="420"/>
        <end position="447"/>
    </location>
</feature>
<evidence type="ECO:0000256" key="6">
    <source>
        <dbReference type="ARBA" id="ARBA00022763"/>
    </source>
</evidence>
<organism evidence="15 16">
    <name type="scientific">Lymnaea stagnalis</name>
    <name type="common">Great pond snail</name>
    <name type="synonym">Helix stagnalis</name>
    <dbReference type="NCBI Taxonomy" id="6523"/>
    <lineage>
        <taxon>Eukaryota</taxon>
        <taxon>Metazoa</taxon>
        <taxon>Spiralia</taxon>
        <taxon>Lophotrochozoa</taxon>
        <taxon>Mollusca</taxon>
        <taxon>Gastropoda</taxon>
        <taxon>Heterobranchia</taxon>
        <taxon>Euthyneura</taxon>
        <taxon>Panpulmonata</taxon>
        <taxon>Hygrophila</taxon>
        <taxon>Lymnaeoidea</taxon>
        <taxon>Lymnaeidae</taxon>
        <taxon>Lymnaea</taxon>
    </lineage>
</organism>
<evidence type="ECO:0000256" key="11">
    <source>
        <dbReference type="ARBA" id="ARBA00023242"/>
    </source>
</evidence>
<dbReference type="GO" id="GO:0005634">
    <property type="term" value="C:nucleus"/>
    <property type="evidence" value="ECO:0007669"/>
    <property type="project" value="UniProtKB-SubCell"/>
</dbReference>
<evidence type="ECO:0000313" key="16">
    <source>
        <dbReference type="Proteomes" id="UP001497497"/>
    </source>
</evidence>
<gene>
    <name evidence="15" type="ORF">GSLYS_00021373001</name>
</gene>
<dbReference type="GO" id="GO:0030915">
    <property type="term" value="C:Smc5-Smc6 complex"/>
    <property type="evidence" value="ECO:0007669"/>
    <property type="project" value="TreeGrafter"/>
</dbReference>